<organism evidence="1 2">
    <name type="scientific">Neorhizobium alkalisoli</name>
    <dbReference type="NCBI Taxonomy" id="528178"/>
    <lineage>
        <taxon>Bacteria</taxon>
        <taxon>Pseudomonadati</taxon>
        <taxon>Pseudomonadota</taxon>
        <taxon>Alphaproteobacteria</taxon>
        <taxon>Hyphomicrobiales</taxon>
        <taxon>Rhizobiaceae</taxon>
        <taxon>Rhizobium/Agrobacterium group</taxon>
        <taxon>Neorhizobium</taxon>
    </lineage>
</organism>
<dbReference type="InterPro" id="IPR007460">
    <property type="entry name" value="BrnT_toxin"/>
</dbReference>
<dbReference type="EMBL" id="VIWP01000003">
    <property type="protein sequence ID" value="TWF54317.1"/>
    <property type="molecule type" value="Genomic_DNA"/>
</dbReference>
<dbReference type="Gene3D" id="3.10.450.530">
    <property type="entry name" value="Ribonuclease toxin, BrnT, of type II toxin-antitoxin system"/>
    <property type="match status" value="1"/>
</dbReference>
<gene>
    <name evidence="1" type="ORF">FHW37_103181</name>
</gene>
<proteinExistence type="predicted"/>
<evidence type="ECO:0000313" key="1">
    <source>
        <dbReference type="EMBL" id="TWF54317.1"/>
    </source>
</evidence>
<protein>
    <submittedName>
        <fullName evidence="1">Uncharacterized protein</fullName>
    </submittedName>
</protein>
<keyword evidence="2" id="KW-1185">Reference proteome</keyword>
<dbReference type="InterPro" id="IPR038573">
    <property type="entry name" value="BrnT_sf"/>
</dbReference>
<dbReference type="RefSeq" id="WP_145636436.1">
    <property type="nucleotide sequence ID" value="NZ_VIWP01000003.1"/>
</dbReference>
<dbReference type="Proteomes" id="UP000320653">
    <property type="component" value="Unassembled WGS sequence"/>
</dbReference>
<reference evidence="1 2" key="1">
    <citation type="submission" date="2019-06" db="EMBL/GenBank/DDBJ databases">
        <title>Sorghum-associated microbial communities from plants grown in Nebraska, USA.</title>
        <authorList>
            <person name="Schachtman D."/>
        </authorList>
    </citation>
    <scope>NUCLEOTIDE SEQUENCE [LARGE SCALE GENOMIC DNA]</scope>
    <source>
        <strain evidence="1 2">1225</strain>
    </source>
</reference>
<dbReference type="AlphaFoldDB" id="A0A561QVC5"/>
<accession>A0A561QVC5</accession>
<comment type="caution">
    <text evidence="1">The sequence shown here is derived from an EMBL/GenBank/DDBJ whole genome shotgun (WGS) entry which is preliminary data.</text>
</comment>
<evidence type="ECO:0000313" key="2">
    <source>
        <dbReference type="Proteomes" id="UP000320653"/>
    </source>
</evidence>
<name>A0A561QVC5_9HYPH</name>
<dbReference type="Pfam" id="PF04365">
    <property type="entry name" value="BrnT_toxin"/>
    <property type="match status" value="1"/>
</dbReference>
<sequence length="96" mass="11152">MTRFEWNAEKARTNKAKHGVSFELARHIWDDPFHLIVPDTVYDGEERWLAVGAIGPVTILVAAHVYRGNDDNEIIRIISARRATPHERKRYERQAT</sequence>
<dbReference type="OrthoDB" id="839663at2"/>